<dbReference type="Pfam" id="PF01554">
    <property type="entry name" value="MatE"/>
    <property type="match status" value="1"/>
</dbReference>
<feature type="transmembrane region" description="Helical" evidence="2">
    <location>
        <begin position="100"/>
        <end position="125"/>
    </location>
</feature>
<feature type="transmembrane region" description="Helical" evidence="2">
    <location>
        <begin position="206"/>
        <end position="226"/>
    </location>
</feature>
<protein>
    <submittedName>
        <fullName evidence="4">Protein DETOXIFICATION 40-like</fullName>
    </submittedName>
</protein>
<evidence type="ECO:0000313" key="4">
    <source>
        <dbReference type="RefSeq" id="XP_022135896.1"/>
    </source>
</evidence>
<reference evidence="4" key="1">
    <citation type="submission" date="2025-08" db="UniProtKB">
        <authorList>
            <consortium name="RefSeq"/>
        </authorList>
    </citation>
    <scope>IDENTIFICATION</scope>
    <source>
        <strain evidence="4">OHB3-1</strain>
    </source>
</reference>
<dbReference type="PANTHER" id="PTHR11206">
    <property type="entry name" value="MULTIDRUG RESISTANCE PROTEIN"/>
    <property type="match status" value="1"/>
</dbReference>
<organism evidence="3 4">
    <name type="scientific">Momordica charantia</name>
    <name type="common">Bitter gourd</name>
    <name type="synonym">Balsam pear</name>
    <dbReference type="NCBI Taxonomy" id="3673"/>
    <lineage>
        <taxon>Eukaryota</taxon>
        <taxon>Viridiplantae</taxon>
        <taxon>Streptophyta</taxon>
        <taxon>Embryophyta</taxon>
        <taxon>Tracheophyta</taxon>
        <taxon>Spermatophyta</taxon>
        <taxon>Magnoliopsida</taxon>
        <taxon>eudicotyledons</taxon>
        <taxon>Gunneridae</taxon>
        <taxon>Pentapetalae</taxon>
        <taxon>rosids</taxon>
        <taxon>fabids</taxon>
        <taxon>Cucurbitales</taxon>
        <taxon>Cucurbitaceae</taxon>
        <taxon>Momordiceae</taxon>
        <taxon>Momordica</taxon>
    </lineage>
</organism>
<feature type="transmembrane region" description="Helical" evidence="2">
    <location>
        <begin position="30"/>
        <end position="53"/>
    </location>
</feature>
<dbReference type="RefSeq" id="XP_022135896.1">
    <property type="nucleotide sequence ID" value="XM_022280204.1"/>
</dbReference>
<comment type="similarity">
    <text evidence="1">Belongs to the multi antimicrobial extrusion (MATE) (TC 2.A.66.1) family.</text>
</comment>
<dbReference type="Proteomes" id="UP000504603">
    <property type="component" value="Unplaced"/>
</dbReference>
<feature type="non-terminal residue" evidence="4">
    <location>
        <position position="1"/>
    </location>
</feature>
<dbReference type="GO" id="GO:0015297">
    <property type="term" value="F:antiporter activity"/>
    <property type="evidence" value="ECO:0007669"/>
    <property type="project" value="InterPro"/>
</dbReference>
<keyword evidence="3" id="KW-1185">Reference proteome</keyword>
<feature type="transmembrane region" description="Helical" evidence="2">
    <location>
        <begin position="60"/>
        <end position="80"/>
    </location>
</feature>
<gene>
    <name evidence="4" type="primary">LOC111007733</name>
</gene>
<feature type="transmembrane region" description="Helical" evidence="2">
    <location>
        <begin position="176"/>
        <end position="199"/>
    </location>
</feature>
<dbReference type="GeneID" id="111007733"/>
<name>A0A6J1C208_MOMCH</name>
<keyword evidence="2" id="KW-0812">Transmembrane</keyword>
<dbReference type="GO" id="GO:0042910">
    <property type="term" value="F:xenobiotic transmembrane transporter activity"/>
    <property type="evidence" value="ECO:0007669"/>
    <property type="project" value="InterPro"/>
</dbReference>
<evidence type="ECO:0000313" key="3">
    <source>
        <dbReference type="Proteomes" id="UP000504603"/>
    </source>
</evidence>
<proteinExistence type="inferred from homology"/>
<evidence type="ECO:0000256" key="2">
    <source>
        <dbReference type="SAM" id="Phobius"/>
    </source>
</evidence>
<keyword evidence="2" id="KW-0472">Membrane</keyword>
<accession>A0A6J1C208</accession>
<evidence type="ECO:0000256" key="1">
    <source>
        <dbReference type="ARBA" id="ARBA00010199"/>
    </source>
</evidence>
<dbReference type="OrthoDB" id="2126698at2759"/>
<dbReference type="InterPro" id="IPR002528">
    <property type="entry name" value="MATE_fam"/>
</dbReference>
<dbReference type="AlphaFoldDB" id="A0A6J1C208"/>
<dbReference type="NCBIfam" id="TIGR00797">
    <property type="entry name" value="matE"/>
    <property type="match status" value="1"/>
</dbReference>
<keyword evidence="2" id="KW-1133">Transmembrane helix</keyword>
<dbReference type="KEGG" id="mcha:111007733"/>
<dbReference type="GO" id="GO:0016020">
    <property type="term" value="C:membrane"/>
    <property type="evidence" value="ECO:0007669"/>
    <property type="project" value="InterPro"/>
</dbReference>
<sequence length="253" mass="27151">IVKSEKCKETWSGFSPQAFSGLLGFLKLSIASAVMLCLETWYFQILVLLAGLLDNPQLALDSLSVCTTISGWVFMISVGFNAAASVRVSNELGSGHPKSAAFSVVVVTVIAFIISAICALIVLALRNVISYAFTEGADVAAAVSDLCPLLALTLLLNGIQPVLSGVAVGCGWQAFVAYVNIGCYYVVGVPLGAVLGLYFKFGAKGIWIGMIGGTFMQTAILVWVTFRTNWHKEVEEAVKRLNKWDDKKEITLE</sequence>